<evidence type="ECO:0000313" key="1">
    <source>
        <dbReference type="EMBL" id="MBP0614632.1"/>
    </source>
</evidence>
<comment type="caution">
    <text evidence="1">The sequence shown here is derived from an EMBL/GenBank/DDBJ whole genome shotgun (WGS) entry which is preliminary data.</text>
</comment>
<dbReference type="InterPro" id="IPR007367">
    <property type="entry name" value="DUF433"/>
</dbReference>
<keyword evidence="2" id="KW-1185">Reference proteome</keyword>
<dbReference type="InterPro" id="IPR036388">
    <property type="entry name" value="WH-like_DNA-bd_sf"/>
</dbReference>
<dbReference type="Proteomes" id="UP000678276">
    <property type="component" value="Unassembled WGS sequence"/>
</dbReference>
<dbReference type="SUPFAM" id="SSF46689">
    <property type="entry name" value="Homeodomain-like"/>
    <property type="match status" value="1"/>
</dbReference>
<dbReference type="EMBL" id="JAGJCF010000002">
    <property type="protein sequence ID" value="MBP0614632.1"/>
    <property type="molecule type" value="Genomic_DNA"/>
</dbReference>
<dbReference type="InterPro" id="IPR009057">
    <property type="entry name" value="Homeodomain-like_sf"/>
</dbReference>
<dbReference type="Pfam" id="PF04255">
    <property type="entry name" value="DUF433"/>
    <property type="match status" value="1"/>
</dbReference>
<dbReference type="PANTHER" id="PTHR34849:SF3">
    <property type="entry name" value="SSR2962 PROTEIN"/>
    <property type="match status" value="1"/>
</dbReference>
<dbReference type="Gene3D" id="1.10.10.10">
    <property type="entry name" value="Winged helix-like DNA-binding domain superfamily/Winged helix DNA-binding domain"/>
    <property type="match status" value="1"/>
</dbReference>
<reference evidence="1 2" key="1">
    <citation type="submission" date="2021-04" db="EMBL/GenBank/DDBJ databases">
        <title>Whole genome sequence of Jiella sp. KSK16Y-1.</title>
        <authorList>
            <person name="Tuo L."/>
        </authorList>
    </citation>
    <scope>NUCLEOTIDE SEQUENCE [LARGE SCALE GENOMIC DNA]</scope>
    <source>
        <strain evidence="1 2">KSK16Y-1</strain>
    </source>
</reference>
<protein>
    <submittedName>
        <fullName evidence="1">DUF433 domain-containing protein</fullName>
    </submittedName>
</protein>
<name>A0ABS4BDM2_9HYPH</name>
<dbReference type="PANTHER" id="PTHR34849">
    <property type="entry name" value="SSL5025 PROTEIN"/>
    <property type="match status" value="1"/>
</dbReference>
<gene>
    <name evidence="1" type="ORF">J6595_03460</name>
</gene>
<accession>A0ABS4BDM2</accession>
<proteinExistence type="predicted"/>
<dbReference type="RefSeq" id="WP_209593066.1">
    <property type="nucleotide sequence ID" value="NZ_JAGJCF010000002.1"/>
</dbReference>
<organism evidence="1 2">
    <name type="scientific">Jiella mangrovi</name>
    <dbReference type="NCBI Taxonomy" id="2821407"/>
    <lineage>
        <taxon>Bacteria</taxon>
        <taxon>Pseudomonadati</taxon>
        <taxon>Pseudomonadota</taxon>
        <taxon>Alphaproteobacteria</taxon>
        <taxon>Hyphomicrobiales</taxon>
        <taxon>Aurantimonadaceae</taxon>
        <taxon>Jiella</taxon>
    </lineage>
</organism>
<evidence type="ECO:0000313" key="2">
    <source>
        <dbReference type="Proteomes" id="UP000678276"/>
    </source>
</evidence>
<sequence>MKIDEVISSDPDIMSGEVVFAGTRVPIEALFGNLAAGVSFEEFLDDFPTVTREQAEAALIFAGEHLKSFHRWQNFESAA</sequence>